<evidence type="ECO:0000313" key="1">
    <source>
        <dbReference type="EMBL" id="SVB47020.1"/>
    </source>
</evidence>
<gene>
    <name evidence="1" type="ORF">METZ01_LOCUS199874</name>
</gene>
<organism evidence="1">
    <name type="scientific">marine metagenome</name>
    <dbReference type="NCBI Taxonomy" id="408172"/>
    <lineage>
        <taxon>unclassified sequences</taxon>
        <taxon>metagenomes</taxon>
        <taxon>ecological metagenomes</taxon>
    </lineage>
</organism>
<dbReference type="AlphaFoldDB" id="A0A382E8P6"/>
<accession>A0A382E8P6</accession>
<name>A0A382E8P6_9ZZZZ</name>
<protein>
    <submittedName>
        <fullName evidence="1">Uncharacterized protein</fullName>
    </submittedName>
</protein>
<dbReference type="EMBL" id="UINC01043247">
    <property type="protein sequence ID" value="SVB47020.1"/>
    <property type="molecule type" value="Genomic_DNA"/>
</dbReference>
<reference evidence="1" key="1">
    <citation type="submission" date="2018-05" db="EMBL/GenBank/DDBJ databases">
        <authorList>
            <person name="Lanie J.A."/>
            <person name="Ng W.-L."/>
            <person name="Kazmierczak K.M."/>
            <person name="Andrzejewski T.M."/>
            <person name="Davidsen T.M."/>
            <person name="Wayne K.J."/>
            <person name="Tettelin H."/>
            <person name="Glass J.I."/>
            <person name="Rusch D."/>
            <person name="Podicherti R."/>
            <person name="Tsui H.-C.T."/>
            <person name="Winkler M.E."/>
        </authorList>
    </citation>
    <scope>NUCLEOTIDE SEQUENCE</scope>
</reference>
<proteinExistence type="predicted"/>
<sequence length="31" mass="3493">MSSNFLNRALFNTSVETQPLNEQPRVPLGTM</sequence>